<keyword evidence="2" id="KW-0677">Repeat</keyword>
<reference evidence="8" key="1">
    <citation type="journal article" date="2013" name="Genome Announc.">
        <title>Draft genome sequence of the ascomycete Phaeoacremonium aleophilum strain UCR-PA7, a causal agent of the esca disease complex in grapevines.</title>
        <authorList>
            <person name="Blanco-Ulate B."/>
            <person name="Rolshausen P."/>
            <person name="Cantu D."/>
        </authorList>
    </citation>
    <scope>NUCLEOTIDE SEQUENCE [LARGE SCALE GENOMIC DNA]</scope>
    <source>
        <strain evidence="8">UCR-PA7</strain>
    </source>
</reference>
<dbReference type="Proteomes" id="UP000014074">
    <property type="component" value="Unassembled WGS sequence"/>
</dbReference>
<evidence type="ECO:0000256" key="4">
    <source>
        <dbReference type="SAM" id="MobiDB-lite"/>
    </source>
</evidence>
<feature type="repeat" description="WD" evidence="3">
    <location>
        <begin position="619"/>
        <end position="660"/>
    </location>
</feature>
<dbReference type="FunFam" id="2.130.10.10:FF:000565">
    <property type="entry name" value="Putative snoRNA binding protein"/>
    <property type="match status" value="1"/>
</dbReference>
<dbReference type="InterPro" id="IPR015943">
    <property type="entry name" value="WD40/YVTN_repeat-like_dom_sf"/>
</dbReference>
<dbReference type="GO" id="GO:0032040">
    <property type="term" value="C:small-subunit processome"/>
    <property type="evidence" value="ECO:0007669"/>
    <property type="project" value="EnsemblFungi"/>
</dbReference>
<evidence type="ECO:0000313" key="7">
    <source>
        <dbReference type="EMBL" id="EON98951.1"/>
    </source>
</evidence>
<dbReference type="PROSITE" id="PS50294">
    <property type="entry name" value="WD_REPEATS_REGION"/>
    <property type="match status" value="2"/>
</dbReference>
<dbReference type="RefSeq" id="XP_007916254.1">
    <property type="nucleotide sequence ID" value="XM_007918063.1"/>
</dbReference>
<evidence type="ECO:0000256" key="1">
    <source>
        <dbReference type="ARBA" id="ARBA00022574"/>
    </source>
</evidence>
<dbReference type="OrthoDB" id="10250769at2759"/>
<dbReference type="GO" id="GO:0034388">
    <property type="term" value="C:Pwp2p-containing subcomplex of 90S preribosome"/>
    <property type="evidence" value="ECO:0007669"/>
    <property type="project" value="EnsemblFungi"/>
</dbReference>
<dbReference type="SUPFAM" id="SSF50978">
    <property type="entry name" value="WD40 repeat-like"/>
    <property type="match status" value="1"/>
</dbReference>
<dbReference type="InterPro" id="IPR011047">
    <property type="entry name" value="Quinoprotein_ADH-like_sf"/>
</dbReference>
<feature type="region of interest" description="Disordered" evidence="4">
    <location>
        <begin position="1"/>
        <end position="32"/>
    </location>
</feature>
<dbReference type="SMART" id="SM00320">
    <property type="entry name" value="WD40"/>
    <property type="match status" value="8"/>
</dbReference>
<evidence type="ECO:0000313" key="8">
    <source>
        <dbReference type="Proteomes" id="UP000014074"/>
    </source>
</evidence>
<name>R8BI16_PHAM7</name>
<dbReference type="PANTHER" id="PTHR22840:SF12">
    <property type="entry name" value="WD REPEAT-CONTAINING PROTEIN 36"/>
    <property type="match status" value="1"/>
</dbReference>
<dbReference type="InterPro" id="IPR007319">
    <property type="entry name" value="WDR36/Utp21_C"/>
</dbReference>
<gene>
    <name evidence="7" type="ORF">UCRPA7_5516</name>
</gene>
<sequence length="1047" mass="114705">MPHSESDGRLMKRQRRDAVQKTQGGAPPTGTSRIFAPFRTVGLVSPTDVPFTSIPMGKTTFQITTSVGRSLQTYDLKRGLNLVFITRPQTPTDITATYAWKEKVFAAWGGGSHGSSQGVWVFQRGKKVAELEATGNADQPIRQILIFGSWIIGCALTRIEVWKTSTFEHYTTLHTVGAKGDNELTGGICNMPTYLNKIFVGRRDGWVEIWNVSTGKLVYTILPPSPKAGAVTCLEPTPALSLLAISYSNGPLVIQNVRTDKAVVQLNAGTDEAPVTTISFRTDGQGAGQDGRKDGVMATATAKNGDITFWDLNKGGRVMGVLRSAHNPPVHDGPDVRGGVSKIEFLPGQPVVVTSGLDNSLKSWIFDETPFSPIPRILHTRSGHAGPVKTLQFLPSDFDGSEGGNKWLLSGGQDRSLWGWSLRRDGQSTELSQGNIRKKAKKIGILSTAALSHGPTTTLDDLKAPEITCIASSLNRDGGIGAMPGNQPIWQKGHGQKKPLDAEISGMTGWESVVTAHKNDPFARTWFWGRKRAGRWAFQTGDGLNVSNVAISPCGTFAVVGSEGGSVDMFNLQSGLHRQRFPSRLTPAQARQLKMQQLRQTDNVSQLQSRSNPGFTPGMGKHTKAVTGIVVDSMNKLVITCSLDGTIKFWDFLTGNLVEQLDWAPMTAITGCRYHAANDLIAFSCDDGSIRVVDIETKKTIREFWGCQGGINDFCFSNDGRWVIAASQDAVLRVWDLPTSHLIDAIRLEKPCTALAFSVTGEYLAAATEGQLGVHIWTNRAVFKHVPTRQISEREIAQIAGPTTSGEGGQGLIEAAYEEDVDVEEDDTVVAPTLDQLSADMMTLSLVPKSRWQTLLHLDIIKQRNKPTEAPKAPEKAPFFLPSTVNGSKPGDRSNAVVPLESDEPRSRITKLDRSRSEEAFTSKLRHGAETGDYSGFIEYLKSLSPSTADLELRSLSIGMNREDESNELLHFIHALTARLIARRDYELTQAWMTVFLRLHFDLIIENEVLLKALAEWKQRQEQEKARLDHLVGYCGGVVSFLRNPRT</sequence>
<evidence type="ECO:0000256" key="2">
    <source>
        <dbReference type="ARBA" id="ARBA00022737"/>
    </source>
</evidence>
<keyword evidence="8" id="KW-1185">Reference proteome</keyword>
<dbReference type="InterPro" id="IPR036322">
    <property type="entry name" value="WD40_repeat_dom_sf"/>
</dbReference>
<protein>
    <submittedName>
        <fullName evidence="7">Putative wd repeat containing protein 36 protein</fullName>
    </submittedName>
</protein>
<evidence type="ECO:0000259" key="5">
    <source>
        <dbReference type="Pfam" id="PF04192"/>
    </source>
</evidence>
<dbReference type="PANTHER" id="PTHR22840">
    <property type="entry name" value="WD REPEAT-CONTAINING PROTEIN 36"/>
    <property type="match status" value="1"/>
</dbReference>
<feature type="compositionally biased region" description="Basic and acidic residues" evidence="4">
    <location>
        <begin position="1"/>
        <end position="10"/>
    </location>
</feature>
<dbReference type="InterPro" id="IPR001680">
    <property type="entry name" value="WD40_rpt"/>
</dbReference>
<dbReference type="KEGG" id="tmn:UCRPA7_5516"/>
<dbReference type="SUPFAM" id="SSF50998">
    <property type="entry name" value="Quinoprotein alcohol dehydrogenase-like"/>
    <property type="match status" value="1"/>
</dbReference>
<dbReference type="Gene3D" id="2.130.10.10">
    <property type="entry name" value="YVTN repeat-like/Quinoprotein amine dehydrogenase"/>
    <property type="match status" value="2"/>
</dbReference>
<organism evidence="7 8">
    <name type="scientific">Phaeoacremonium minimum (strain UCR-PA7)</name>
    <name type="common">Esca disease fungus</name>
    <name type="synonym">Togninia minima</name>
    <dbReference type="NCBI Taxonomy" id="1286976"/>
    <lineage>
        <taxon>Eukaryota</taxon>
        <taxon>Fungi</taxon>
        <taxon>Dikarya</taxon>
        <taxon>Ascomycota</taxon>
        <taxon>Pezizomycotina</taxon>
        <taxon>Sordariomycetes</taxon>
        <taxon>Sordariomycetidae</taxon>
        <taxon>Togniniales</taxon>
        <taxon>Togniniaceae</taxon>
        <taxon>Phaeoacremonium</taxon>
    </lineage>
</organism>
<dbReference type="GeneID" id="19326080"/>
<dbReference type="AlphaFoldDB" id="R8BI16"/>
<dbReference type="eggNOG" id="KOG1539">
    <property type="taxonomic scope" value="Eukaryota"/>
</dbReference>
<dbReference type="InterPro" id="IPR019775">
    <property type="entry name" value="WD40_repeat_CS"/>
</dbReference>
<dbReference type="PROSITE" id="PS00678">
    <property type="entry name" value="WD_REPEATS_1"/>
    <property type="match status" value="1"/>
</dbReference>
<dbReference type="Pfam" id="PF04192">
    <property type="entry name" value="Utp21"/>
    <property type="match status" value="1"/>
</dbReference>
<proteinExistence type="predicted"/>
<dbReference type="GO" id="GO:0006364">
    <property type="term" value="P:rRNA processing"/>
    <property type="evidence" value="ECO:0007669"/>
    <property type="project" value="EnsemblFungi"/>
</dbReference>
<dbReference type="Pfam" id="PF25168">
    <property type="entry name" value="Beta-prop_WDR36-Utp21_2nd"/>
    <property type="match status" value="1"/>
</dbReference>
<feature type="repeat" description="WD" evidence="3">
    <location>
        <begin position="704"/>
        <end position="745"/>
    </location>
</feature>
<feature type="domain" description="WDR36/Utp21 C-terminal" evidence="5">
    <location>
        <begin position="835"/>
        <end position="1043"/>
    </location>
</feature>
<feature type="domain" description="WDR36/Utp21 N-terminal" evidence="6">
    <location>
        <begin position="63"/>
        <end position="367"/>
    </location>
</feature>
<dbReference type="InterPro" id="IPR059157">
    <property type="entry name" value="WDR36-Utp21_N"/>
</dbReference>
<feature type="compositionally biased region" description="Basic and acidic residues" evidence="4">
    <location>
        <begin position="866"/>
        <end position="875"/>
    </location>
</feature>
<keyword evidence="1 3" id="KW-0853">WD repeat</keyword>
<accession>R8BI16</accession>
<feature type="region of interest" description="Disordered" evidence="4">
    <location>
        <begin position="866"/>
        <end position="906"/>
    </location>
</feature>
<dbReference type="Pfam" id="PF25171">
    <property type="entry name" value="Beta-prop_WDR36-Utp21_1st"/>
    <property type="match status" value="1"/>
</dbReference>
<evidence type="ECO:0000259" key="6">
    <source>
        <dbReference type="Pfam" id="PF25171"/>
    </source>
</evidence>
<dbReference type="EMBL" id="KB933183">
    <property type="protein sequence ID" value="EON98951.1"/>
    <property type="molecule type" value="Genomic_DNA"/>
</dbReference>
<evidence type="ECO:0000256" key="3">
    <source>
        <dbReference type="PROSITE-ProRule" id="PRU00221"/>
    </source>
</evidence>
<dbReference type="PROSITE" id="PS50082">
    <property type="entry name" value="WD_REPEATS_2"/>
    <property type="match status" value="2"/>
</dbReference>
<dbReference type="HOGENOM" id="CLU_002774_1_0_1"/>